<keyword evidence="5" id="KW-0732">Signal</keyword>
<feature type="signal peptide" evidence="5">
    <location>
        <begin position="1"/>
        <end position="29"/>
    </location>
</feature>
<organism evidence="7 8">
    <name type="scientific">Alicyclobacillus dauci</name>
    <dbReference type="NCBI Taxonomy" id="1475485"/>
    <lineage>
        <taxon>Bacteria</taxon>
        <taxon>Bacillati</taxon>
        <taxon>Bacillota</taxon>
        <taxon>Bacilli</taxon>
        <taxon>Bacillales</taxon>
        <taxon>Alicyclobacillaceae</taxon>
        <taxon>Alicyclobacillus</taxon>
    </lineage>
</organism>
<dbReference type="InterPro" id="IPR038765">
    <property type="entry name" value="Papain-like_cys_pep_sf"/>
</dbReference>
<evidence type="ECO:0000313" key="8">
    <source>
        <dbReference type="Proteomes" id="UP001164803"/>
    </source>
</evidence>
<protein>
    <submittedName>
        <fullName evidence="7">C40 family peptidase</fullName>
    </submittedName>
</protein>
<dbReference type="RefSeq" id="WP_268044164.1">
    <property type="nucleotide sequence ID" value="NZ_CP104064.1"/>
</dbReference>
<evidence type="ECO:0000256" key="1">
    <source>
        <dbReference type="ARBA" id="ARBA00007074"/>
    </source>
</evidence>
<name>A0ABY6Z3A9_9BACL</name>
<dbReference type="Pfam" id="PF00877">
    <property type="entry name" value="NLPC_P60"/>
    <property type="match status" value="1"/>
</dbReference>
<dbReference type="InterPro" id="IPR000064">
    <property type="entry name" value="NLP_P60_dom"/>
</dbReference>
<dbReference type="SUPFAM" id="SSF54001">
    <property type="entry name" value="Cysteine proteinases"/>
    <property type="match status" value="1"/>
</dbReference>
<proteinExistence type="inferred from homology"/>
<dbReference type="Gene3D" id="3.90.1720.10">
    <property type="entry name" value="endopeptidase domain like (from Nostoc punctiforme)"/>
    <property type="match status" value="1"/>
</dbReference>
<keyword evidence="2" id="KW-0645">Protease</keyword>
<evidence type="ECO:0000256" key="3">
    <source>
        <dbReference type="ARBA" id="ARBA00022801"/>
    </source>
</evidence>
<keyword evidence="8" id="KW-1185">Reference proteome</keyword>
<reference evidence="7" key="1">
    <citation type="submission" date="2022-08" db="EMBL/GenBank/DDBJ databases">
        <title>Alicyclobacillus dauci DSM2870, complete genome.</title>
        <authorList>
            <person name="Wang Q."/>
            <person name="Cai R."/>
            <person name="Wang Z."/>
        </authorList>
    </citation>
    <scope>NUCLEOTIDE SEQUENCE</scope>
    <source>
        <strain evidence="7">DSM 28700</strain>
    </source>
</reference>
<dbReference type="Proteomes" id="UP001164803">
    <property type="component" value="Chromosome"/>
</dbReference>
<evidence type="ECO:0000256" key="2">
    <source>
        <dbReference type="ARBA" id="ARBA00022670"/>
    </source>
</evidence>
<keyword evidence="3" id="KW-0378">Hydrolase</keyword>
<evidence type="ECO:0000256" key="5">
    <source>
        <dbReference type="SAM" id="SignalP"/>
    </source>
</evidence>
<comment type="similarity">
    <text evidence="1">Belongs to the peptidase C40 family.</text>
</comment>
<evidence type="ECO:0000256" key="4">
    <source>
        <dbReference type="ARBA" id="ARBA00022807"/>
    </source>
</evidence>
<sequence length="303" mass="32883">MNKKVFISLCTSTICASVAVVTSPLTAFASVHSPTMNQKAIVVNQDLISKPSGFVYDNTTYMPIWYLMQALDKLKIHSVWANHTWTLTAADRPDLSHVHVGTGSSSIYVNGHLVQKVNEVAAEDPASGKQTTYMPAWYIMQIMNRLNIHSTWNGETWEIHTASQSPSVTARTLAKPSDISSTGQQIVDYAEKFIGTPYRMGGESASGFDCSGFSQTVFAHFNISLPRTAAGQAQVGQTISKSDLQPGDLVFFNTDGTGISHVGIYVGDGKFISATSSKGVQVNDISDPYYWGPRFVEATNPGI</sequence>
<evidence type="ECO:0000313" key="7">
    <source>
        <dbReference type="EMBL" id="WAH36779.1"/>
    </source>
</evidence>
<dbReference type="EMBL" id="CP104064">
    <property type="protein sequence ID" value="WAH36779.1"/>
    <property type="molecule type" value="Genomic_DNA"/>
</dbReference>
<feature type="chain" id="PRO_5045583477" evidence="5">
    <location>
        <begin position="30"/>
        <end position="303"/>
    </location>
</feature>
<dbReference type="PANTHER" id="PTHR47053">
    <property type="entry name" value="MUREIN DD-ENDOPEPTIDASE MEPH-RELATED"/>
    <property type="match status" value="1"/>
</dbReference>
<dbReference type="InterPro" id="IPR051202">
    <property type="entry name" value="Peptidase_C40"/>
</dbReference>
<gene>
    <name evidence="7" type="ORF">NZD86_21820</name>
</gene>
<feature type="domain" description="NlpC/P60" evidence="6">
    <location>
        <begin position="180"/>
        <end position="302"/>
    </location>
</feature>
<dbReference type="PANTHER" id="PTHR47053:SF1">
    <property type="entry name" value="MUREIN DD-ENDOPEPTIDASE MEPH-RELATED"/>
    <property type="match status" value="1"/>
</dbReference>
<keyword evidence="4" id="KW-0788">Thiol protease</keyword>
<dbReference type="PROSITE" id="PS51935">
    <property type="entry name" value="NLPC_P60"/>
    <property type="match status" value="1"/>
</dbReference>
<evidence type="ECO:0000259" key="6">
    <source>
        <dbReference type="PROSITE" id="PS51935"/>
    </source>
</evidence>
<accession>A0ABY6Z3A9</accession>